<sequence length="86" mass="9636">MFALRQDARATNASYLGLQRGREHGLEKRDHTARAELGISWKEESFKGTGSPAADTDMSLPSPAGLEGSENSRWLITEQARYRSRR</sequence>
<gene>
    <name evidence="2" type="ORF">KOW79_007777</name>
</gene>
<feature type="region of interest" description="Disordered" evidence="1">
    <location>
        <begin position="41"/>
        <end position="73"/>
    </location>
</feature>
<comment type="caution">
    <text evidence="2">The sequence shown here is derived from an EMBL/GenBank/DDBJ whole genome shotgun (WGS) entry which is preliminary data.</text>
</comment>
<dbReference type="EMBL" id="JAHKSW010000008">
    <property type="protein sequence ID" value="KAG7329603.1"/>
    <property type="molecule type" value="Genomic_DNA"/>
</dbReference>
<proteinExistence type="predicted"/>
<dbReference type="AlphaFoldDB" id="A0A9D3NV38"/>
<name>A0A9D3NV38_9TELE</name>
<organism evidence="2 3">
    <name type="scientific">Hemibagrus wyckioides</name>
    <dbReference type="NCBI Taxonomy" id="337641"/>
    <lineage>
        <taxon>Eukaryota</taxon>
        <taxon>Metazoa</taxon>
        <taxon>Chordata</taxon>
        <taxon>Craniata</taxon>
        <taxon>Vertebrata</taxon>
        <taxon>Euteleostomi</taxon>
        <taxon>Actinopterygii</taxon>
        <taxon>Neopterygii</taxon>
        <taxon>Teleostei</taxon>
        <taxon>Ostariophysi</taxon>
        <taxon>Siluriformes</taxon>
        <taxon>Bagridae</taxon>
        <taxon>Hemibagrus</taxon>
    </lineage>
</organism>
<evidence type="ECO:0000256" key="1">
    <source>
        <dbReference type="SAM" id="MobiDB-lite"/>
    </source>
</evidence>
<evidence type="ECO:0000313" key="2">
    <source>
        <dbReference type="EMBL" id="KAG7329603.1"/>
    </source>
</evidence>
<dbReference type="Proteomes" id="UP000824219">
    <property type="component" value="Linkage Group LG08"/>
</dbReference>
<evidence type="ECO:0000313" key="3">
    <source>
        <dbReference type="Proteomes" id="UP000824219"/>
    </source>
</evidence>
<protein>
    <submittedName>
        <fullName evidence="2">Uncharacterized protein</fullName>
    </submittedName>
</protein>
<keyword evidence="3" id="KW-1185">Reference proteome</keyword>
<reference evidence="2 3" key="1">
    <citation type="submission" date="2021-06" db="EMBL/GenBank/DDBJ databases">
        <title>Chromosome-level genome assembly of the red-tail catfish (Hemibagrus wyckioides).</title>
        <authorList>
            <person name="Shao F."/>
        </authorList>
    </citation>
    <scope>NUCLEOTIDE SEQUENCE [LARGE SCALE GENOMIC DNA]</scope>
    <source>
        <strain evidence="2">EC202008001</strain>
        <tissue evidence="2">Blood</tissue>
    </source>
</reference>
<accession>A0A9D3NV38</accession>